<dbReference type="GO" id="GO:0005737">
    <property type="term" value="C:cytoplasm"/>
    <property type="evidence" value="ECO:0007669"/>
    <property type="project" value="UniProtKB-SubCell"/>
</dbReference>
<dbReference type="GO" id="GO:0005634">
    <property type="term" value="C:nucleus"/>
    <property type="evidence" value="ECO:0007669"/>
    <property type="project" value="UniProtKB-SubCell"/>
</dbReference>
<dbReference type="STRING" id="126957.T1JF40"/>
<proteinExistence type="inferred from homology"/>
<evidence type="ECO:0000256" key="1">
    <source>
        <dbReference type="ARBA" id="ARBA00004123"/>
    </source>
</evidence>
<dbReference type="eggNOG" id="ENOG502RZII">
    <property type="taxonomic scope" value="Eukaryota"/>
</dbReference>
<keyword evidence="5" id="KW-0833">Ubl conjugation pathway</keyword>
<dbReference type="EnsemblMetazoa" id="SMAR012446-RA">
    <property type="protein sequence ID" value="SMAR012446-PA"/>
    <property type="gene ID" value="SMAR012446"/>
</dbReference>
<reference evidence="7" key="2">
    <citation type="submission" date="2015-02" db="UniProtKB">
        <authorList>
            <consortium name="EnsemblMetazoa"/>
        </authorList>
    </citation>
    <scope>IDENTIFICATION</scope>
</reference>
<reference evidence="8" key="1">
    <citation type="submission" date="2011-05" db="EMBL/GenBank/DDBJ databases">
        <authorList>
            <person name="Richards S.R."/>
            <person name="Qu J."/>
            <person name="Jiang H."/>
            <person name="Jhangiani S.N."/>
            <person name="Agravi P."/>
            <person name="Goodspeed R."/>
            <person name="Gross S."/>
            <person name="Mandapat C."/>
            <person name="Jackson L."/>
            <person name="Mathew T."/>
            <person name="Pu L."/>
            <person name="Thornton R."/>
            <person name="Saada N."/>
            <person name="Wilczek-Boney K.B."/>
            <person name="Lee S."/>
            <person name="Kovar C."/>
            <person name="Wu Y."/>
            <person name="Scherer S.E."/>
            <person name="Worley K.C."/>
            <person name="Muzny D.M."/>
            <person name="Gibbs R."/>
        </authorList>
    </citation>
    <scope>NUCLEOTIDE SEQUENCE</scope>
    <source>
        <strain evidence="8">Brora</strain>
    </source>
</reference>
<keyword evidence="4" id="KW-0963">Cytoplasm</keyword>
<dbReference type="HOGENOM" id="CLU_048031_0_0_1"/>
<dbReference type="AlphaFoldDB" id="T1JF40"/>
<comment type="similarity">
    <text evidence="3">Belongs to the CUEDC2 family.</text>
</comment>
<dbReference type="OMA" id="ICEWIYK"/>
<evidence type="ECO:0000256" key="6">
    <source>
        <dbReference type="ARBA" id="ARBA00023242"/>
    </source>
</evidence>
<keyword evidence="6" id="KW-0539">Nucleus</keyword>
<keyword evidence="8" id="KW-1185">Reference proteome</keyword>
<evidence type="ECO:0000256" key="2">
    <source>
        <dbReference type="ARBA" id="ARBA00004496"/>
    </source>
</evidence>
<accession>T1JF40</accession>
<name>T1JF40_STRMM</name>
<evidence type="ECO:0000313" key="7">
    <source>
        <dbReference type="EnsemblMetazoa" id="SMAR012446-PA"/>
    </source>
</evidence>
<evidence type="ECO:0000313" key="8">
    <source>
        <dbReference type="Proteomes" id="UP000014500"/>
    </source>
</evidence>
<dbReference type="PANTHER" id="PTHR12493:SF0">
    <property type="entry name" value="CUE DOMAIN-CONTAINING PROTEIN 2"/>
    <property type="match status" value="1"/>
</dbReference>
<dbReference type="InterPro" id="IPR039805">
    <property type="entry name" value="CUE_CUED2"/>
</dbReference>
<evidence type="ECO:0000256" key="5">
    <source>
        <dbReference type="ARBA" id="ARBA00022786"/>
    </source>
</evidence>
<protein>
    <recommendedName>
        <fullName evidence="9">CUE domain-containing protein</fullName>
    </recommendedName>
</protein>
<evidence type="ECO:0008006" key="9">
    <source>
        <dbReference type="Google" id="ProtNLM"/>
    </source>
</evidence>
<organism evidence="7 8">
    <name type="scientific">Strigamia maritima</name>
    <name type="common">European centipede</name>
    <name type="synonym">Geophilus maritimus</name>
    <dbReference type="NCBI Taxonomy" id="126957"/>
    <lineage>
        <taxon>Eukaryota</taxon>
        <taxon>Metazoa</taxon>
        <taxon>Ecdysozoa</taxon>
        <taxon>Arthropoda</taxon>
        <taxon>Myriapoda</taxon>
        <taxon>Chilopoda</taxon>
        <taxon>Pleurostigmophora</taxon>
        <taxon>Geophilomorpha</taxon>
        <taxon>Linotaeniidae</taxon>
        <taxon>Strigamia</taxon>
    </lineage>
</organism>
<dbReference type="EMBL" id="JH432141">
    <property type="status" value="NOT_ANNOTATED_CDS"/>
    <property type="molecule type" value="Genomic_DNA"/>
</dbReference>
<comment type="subcellular location">
    <subcellularLocation>
        <location evidence="2">Cytoplasm</location>
    </subcellularLocation>
    <subcellularLocation>
        <location evidence="1">Nucleus</location>
    </subcellularLocation>
</comment>
<dbReference type="Proteomes" id="UP000014500">
    <property type="component" value="Unassembled WGS sequence"/>
</dbReference>
<dbReference type="CDD" id="cd14367">
    <property type="entry name" value="CUE_CUED2"/>
    <property type="match status" value="1"/>
</dbReference>
<sequence length="299" mass="34869">MSKLHDGKEEMVEKSFVKFVQSHITDANLSVIDEILFPYIVSILDEIASQKFSQDAFDVDHFTEMMSAYVPRFVEINRQVFFQDSYLADVSEWMYNLAFTLSKCDDDCSEFKSLFPKEINDTEDEDIPKQNIHCTKVAEDIEPDFDTSSEKDDEDDLQIHLLQEMFPTACTAEVRHCLSIADGSTEKAAQLVLHRQETGQSLTMTKPLQAQKSIYKKEQDDNALRQHILSRYMYVDQSEDKREHKPVAPKWEPKKLVRYRNNQIVSLKGEKYTEVHTAESEEVKKSYVTIKPARQYRFH</sequence>
<dbReference type="PhylomeDB" id="T1JF40"/>
<dbReference type="PANTHER" id="PTHR12493">
    <property type="entry name" value="CUE DOMAIN CONTAINING 2"/>
    <property type="match status" value="1"/>
</dbReference>
<evidence type="ECO:0000256" key="4">
    <source>
        <dbReference type="ARBA" id="ARBA00022490"/>
    </source>
</evidence>
<evidence type="ECO:0000256" key="3">
    <source>
        <dbReference type="ARBA" id="ARBA00006106"/>
    </source>
</evidence>